<dbReference type="Gene3D" id="2.40.420.20">
    <property type="match status" value="1"/>
</dbReference>
<evidence type="ECO:0000313" key="3">
    <source>
        <dbReference type="Proteomes" id="UP000487268"/>
    </source>
</evidence>
<dbReference type="SUPFAM" id="SSF47090">
    <property type="entry name" value="PGBD-like"/>
    <property type="match status" value="1"/>
</dbReference>
<reference evidence="2 3" key="1">
    <citation type="submission" date="2019-10" db="EMBL/GenBank/DDBJ databases">
        <title>Actinomadura rubteroloni sp. nov. and Actinomadura macrotermitis sp. nov., isolated from the gut of fungus growing-termite Macrotermes natalensis.</title>
        <authorList>
            <person name="Benndorf R."/>
            <person name="Martin K."/>
            <person name="Kuefner M."/>
            <person name="De Beer W."/>
            <person name="Kaster A.-K."/>
            <person name="Vollmers J."/>
            <person name="Poulsen M."/>
            <person name="Beemelmanns C."/>
        </authorList>
    </citation>
    <scope>NUCLEOTIDE SEQUENCE [LARGE SCALE GENOMIC DNA]</scope>
    <source>
        <strain evidence="2 3">RB68</strain>
    </source>
</reference>
<dbReference type="Gene3D" id="1.10.101.10">
    <property type="entry name" value="PGBD-like superfamily/PGBD"/>
    <property type="match status" value="1"/>
</dbReference>
<evidence type="ECO:0000259" key="1">
    <source>
        <dbReference type="Pfam" id="PF01471"/>
    </source>
</evidence>
<dbReference type="InterPro" id="IPR036365">
    <property type="entry name" value="PGBD-like_sf"/>
</dbReference>
<dbReference type="EMBL" id="WEGH01000002">
    <property type="protein sequence ID" value="MQY04480.1"/>
    <property type="molecule type" value="Genomic_DNA"/>
</dbReference>
<proteinExistence type="predicted"/>
<dbReference type="RefSeq" id="WP_207709674.1">
    <property type="nucleotide sequence ID" value="NZ_WEGH01000002.1"/>
</dbReference>
<dbReference type="Pfam" id="PF01471">
    <property type="entry name" value="PG_binding_1"/>
    <property type="match status" value="1"/>
</dbReference>
<gene>
    <name evidence="2" type="ORF">ACRB68_25340</name>
</gene>
<feature type="domain" description="Peptidoglycan binding-like" evidence="1">
    <location>
        <begin position="124"/>
        <end position="171"/>
    </location>
</feature>
<dbReference type="AlphaFoldDB" id="A0A7K0BTG6"/>
<evidence type="ECO:0000313" key="2">
    <source>
        <dbReference type="EMBL" id="MQY04480.1"/>
    </source>
</evidence>
<accession>A0A7K0BTG6</accession>
<dbReference type="Proteomes" id="UP000487268">
    <property type="component" value="Unassembled WGS sequence"/>
</dbReference>
<name>A0A7K0BTG6_9ACTN</name>
<protein>
    <recommendedName>
        <fullName evidence="1">Peptidoglycan binding-like domain-containing protein</fullName>
    </recommendedName>
</protein>
<keyword evidence="3" id="KW-1185">Reference proteome</keyword>
<organism evidence="2 3">
    <name type="scientific">Actinomadura macrotermitis</name>
    <dbReference type="NCBI Taxonomy" id="2585200"/>
    <lineage>
        <taxon>Bacteria</taxon>
        <taxon>Bacillati</taxon>
        <taxon>Actinomycetota</taxon>
        <taxon>Actinomycetes</taxon>
        <taxon>Streptosporangiales</taxon>
        <taxon>Thermomonosporaceae</taxon>
        <taxon>Actinomadura</taxon>
    </lineage>
</organism>
<dbReference type="InterPro" id="IPR036366">
    <property type="entry name" value="PGBDSf"/>
</dbReference>
<sequence>MNRRRAVATGVTGVALIGVAGLATAGLGGGGGGTPAAGRSMLPPATAQVERTTLVESQKVSGTLGYGDTTTASGGGGQGVVTWLPAAGSVVTRGDTAYKVNNKPVPLLYGRLPLFRKLSDGAKGTDVLQFERNLSALGYGGFTVDKTYSSATAAAVKRWQEDLGLDETGEVKPGSVLIASGALRVAEHRASVGDRLGGALYTYTGTRRVVSVDLDVKYQRFARKGAEVTIDLPGGGTVKGRIARVGKVATKAKGSESTTIAVTVAVRGGSLGSYDKAPVDVHLTTARHADVLAVPVAALLARTDGGYAVQAVDNGRTRMVPVETGVFSSGKVEVSGQDVAEGMKVGVPA</sequence>
<comment type="caution">
    <text evidence="2">The sequence shown here is derived from an EMBL/GenBank/DDBJ whole genome shotgun (WGS) entry which is preliminary data.</text>
</comment>
<dbReference type="InterPro" id="IPR002477">
    <property type="entry name" value="Peptidoglycan-bd-like"/>
</dbReference>